<feature type="domain" description="EF-hand" evidence="7">
    <location>
        <begin position="9"/>
        <end position="44"/>
    </location>
</feature>
<evidence type="ECO:0000256" key="4">
    <source>
        <dbReference type="ARBA" id="ARBA00023212"/>
    </source>
</evidence>
<reference evidence="9" key="1">
    <citation type="submission" date="2025-08" db="UniProtKB">
        <authorList>
            <consortium name="RefSeq"/>
        </authorList>
    </citation>
    <scope>IDENTIFICATION</scope>
    <source>
        <strain evidence="9">Quisiro</strain>
        <tissue evidence="9">Liver</tissue>
    </source>
</reference>
<feature type="compositionally biased region" description="Polar residues" evidence="6">
    <location>
        <begin position="170"/>
        <end position="188"/>
    </location>
</feature>
<proteinExistence type="predicted"/>
<dbReference type="PANTHER" id="PTHR18905:SF12">
    <property type="entry name" value="NINEIN-LIKE PROTEIN"/>
    <property type="match status" value="1"/>
</dbReference>
<dbReference type="SUPFAM" id="SSF47473">
    <property type="entry name" value="EF-hand"/>
    <property type="match status" value="1"/>
</dbReference>
<dbReference type="GO" id="GO:0005509">
    <property type="term" value="F:calcium ion binding"/>
    <property type="evidence" value="ECO:0007669"/>
    <property type="project" value="InterPro"/>
</dbReference>
<dbReference type="KEGG" id="alim:106528442"/>
<comment type="subcellular location">
    <subcellularLocation>
        <location evidence="1">Cytoplasm</location>
        <location evidence="1">Cytoskeleton</location>
        <location evidence="1">Microtubule organizing center</location>
        <location evidence="1">Centrosome</location>
    </subcellularLocation>
</comment>
<dbReference type="Gene3D" id="1.20.5.1230">
    <property type="entry name" value="Apolipoprotein A-I"/>
    <property type="match status" value="1"/>
</dbReference>
<feature type="region of interest" description="Disordered" evidence="6">
    <location>
        <begin position="159"/>
        <end position="189"/>
    </location>
</feature>
<dbReference type="Proteomes" id="UP000192220">
    <property type="component" value="Unplaced"/>
</dbReference>
<feature type="region of interest" description="Disordered" evidence="6">
    <location>
        <begin position="1182"/>
        <end position="1201"/>
    </location>
</feature>
<dbReference type="GO" id="GO:0034454">
    <property type="term" value="P:microtubule anchoring at centrosome"/>
    <property type="evidence" value="ECO:0007669"/>
    <property type="project" value="TreeGrafter"/>
</dbReference>
<feature type="coiled-coil region" evidence="5">
    <location>
        <begin position="577"/>
        <end position="651"/>
    </location>
</feature>
<dbReference type="OrthoDB" id="5799458at2759"/>
<organism evidence="8 9">
    <name type="scientific">Austrofundulus limnaeus</name>
    <name type="common">Annual killifish</name>
    <dbReference type="NCBI Taxonomy" id="52670"/>
    <lineage>
        <taxon>Eukaryota</taxon>
        <taxon>Metazoa</taxon>
        <taxon>Chordata</taxon>
        <taxon>Craniata</taxon>
        <taxon>Vertebrata</taxon>
        <taxon>Euteleostomi</taxon>
        <taxon>Actinopterygii</taxon>
        <taxon>Neopterygii</taxon>
        <taxon>Teleostei</taxon>
        <taxon>Neoteleostei</taxon>
        <taxon>Acanthomorphata</taxon>
        <taxon>Ovalentaria</taxon>
        <taxon>Atherinomorphae</taxon>
        <taxon>Cyprinodontiformes</taxon>
        <taxon>Rivulidae</taxon>
        <taxon>Austrofundulus</taxon>
    </lineage>
</organism>
<feature type="coiled-coil region" evidence="5">
    <location>
        <begin position="741"/>
        <end position="768"/>
    </location>
</feature>
<evidence type="ECO:0000256" key="6">
    <source>
        <dbReference type="SAM" id="MobiDB-lite"/>
    </source>
</evidence>
<feature type="coiled-coil region" evidence="5">
    <location>
        <begin position="677"/>
        <end position="704"/>
    </location>
</feature>
<dbReference type="STRING" id="52670.A0A2I4CGE8"/>
<accession>A0A2I4CGE8</accession>
<evidence type="ECO:0000256" key="2">
    <source>
        <dbReference type="ARBA" id="ARBA00022490"/>
    </source>
</evidence>
<dbReference type="GO" id="GO:0005813">
    <property type="term" value="C:centrosome"/>
    <property type="evidence" value="ECO:0007669"/>
    <property type="project" value="UniProtKB-SubCell"/>
</dbReference>
<evidence type="ECO:0000256" key="3">
    <source>
        <dbReference type="ARBA" id="ARBA00022553"/>
    </source>
</evidence>
<gene>
    <name evidence="9" type="primary">ninl</name>
</gene>
<evidence type="ECO:0000313" key="9">
    <source>
        <dbReference type="RefSeq" id="XP_013879063.1"/>
    </source>
</evidence>
<dbReference type="PROSITE" id="PS50222">
    <property type="entry name" value="EF_HAND_2"/>
    <property type="match status" value="1"/>
</dbReference>
<feature type="coiled-coil region" evidence="5">
    <location>
        <begin position="1278"/>
        <end position="1423"/>
    </location>
</feature>
<dbReference type="InterPro" id="IPR011992">
    <property type="entry name" value="EF-hand-dom_pair"/>
</dbReference>
<feature type="coiled-coil region" evidence="5">
    <location>
        <begin position="376"/>
        <end position="501"/>
    </location>
</feature>
<dbReference type="Gene3D" id="1.10.238.10">
    <property type="entry name" value="EF-hand"/>
    <property type="match status" value="1"/>
</dbReference>
<feature type="region of interest" description="Disordered" evidence="6">
    <location>
        <begin position="108"/>
        <end position="131"/>
    </location>
</feature>
<feature type="coiled-coil region" evidence="5">
    <location>
        <begin position="314"/>
        <end position="341"/>
    </location>
</feature>
<keyword evidence="3" id="KW-0597">Phosphoprotein</keyword>
<dbReference type="GeneID" id="106528442"/>
<evidence type="ECO:0000256" key="1">
    <source>
        <dbReference type="ARBA" id="ARBA00004300"/>
    </source>
</evidence>
<dbReference type="InterPro" id="IPR002048">
    <property type="entry name" value="EF_hand_dom"/>
</dbReference>
<feature type="coiled-coil region" evidence="5">
    <location>
        <begin position="849"/>
        <end position="920"/>
    </location>
</feature>
<protein>
    <submittedName>
        <fullName evidence="9">Ninein-like protein</fullName>
    </submittedName>
</protein>
<sequence>MEEEAEHSHYVDQLKAEFDSCDTTATGFLDRDELTELCRKLQLDSHLPLLLTTLLGETAYGRVNFEEFKEGFVAVLSQSLDFSTSDSSSSYLEPAVSEDVKPKFIKGSKRYGRRSHPDSRPDTVCTCDSEDLPGSKTEAMDLYGIHQAKLRRATSLESVESLKSDEETGSNKNSQEFFQSKGEPQQQVEGEDHQILTAVCGHLDVQAHEVLEEVSARFTSPSLLTATVGQRVLSQLDDGSGCTSPEQIMALWTEEGIRNSQEILQTLDFPLEERLSLVDLTLALDNELLLSGNGIYQAALVSYKNEIQHLQWVSEQACRERDKLRMDLDLANQRNLELVREVEDHHANMEMLNESRIRDLEQDFHGRLTSLRCQSVQENEVLLQQVDQERISLQEELQLVREQEAELHRQLSSASQENLRLEEDLDAVKIKLNEAESLVNRLQGDLKQLLHHKFGSLDPTGAALSHEEKFCEIIEEYEQQCRDLRDRNDELSLELELLKSQKSNRKSKQPFGYDVDTSALSWCQQLTESDSEETDMKRSSSPVVRKKLQPKTDLSSLDDVSSPAVSIQTELVVEQMKEKHKQELQQLNIQLETQMNYYERQLEMMKDSMEVERKDISQAFKLEISELEEQRNQAAQQVKQLKESVDRLQTQIQNGGGGRSMERRMQWERAELEQNFAREISNLVQKLSSEKDQLEAELKLKMDQEVMRVREESQHLHHFHQEQQNLKTRMEQELCALQEVLQSVSQSESSVKEELEEAQRRCSELEARLEGGCFHLKESIAYLETQEVQNQCLVPERSSMEEELQVQVEQWGEELQVQVEQQGEELQVQVEQQGEEPQVQVEQRGEELQVQAEQREEELQVQVEQLGEELQVQAEQQGEEPQVQVEQCGEELQVQVEQQEEELQVQIEQQGEELQVQAEQQGEELLVQVEQQGEELLVQVEQQGEELLVQVEQQGEDSVSEKLDQRSSREAGLQEVLKQEQNRACLLRSSLAEERNEVTRLDQEKRIYVRLVDQLSTQVVEMEEEISSLRDHLRGLSLQLNDTADLVLDLRRQLNSKTSELDRLRVQAANRNWSFENKNCELKQVREQVFLLQQALQDSQNQLRTHQEDFDRDKRKMAQQLMELEKLVLDLEDVMEMNAPHRTQLEEVRSENGALQERLRVLQQDIQNLEDDVVKKKMRLEEMDREHERSREEEERLHKENSKYREEVLDLSSRNLQLSSRLCEEQESVRILQQRLEVVSRDQEEDRAAGRRLQEAALQDKLMLEKELSFIKDKLGRQSQLEAELSGVKEKLQVVEEERKLLQRHAEERNHQEEELQHKVLSLQGEAELLRSQILTVTQEKLGHTQEVTELCRKLREADSKVERLQADVLRLRKEEEESSRLRVQNQELQQQLSELQHQDVQVQKLTQKQQDLKSRLNEVEAAWTQTQDQVVRADAALSVAKAQHLRQVQQQAGSREQVEVLQAQLQEQTRRSQQLEEALKLQVQQSSSQISVKQEQFEKATAALQRRVEELEVQLKGLRLVLQEKIQQLQEQLLKNNKVAGMLKEVYVENSQLMKALQVTEQRQKQAERKNFLLEEKVGALNKLLREAVAAALAT</sequence>
<evidence type="ECO:0000256" key="5">
    <source>
        <dbReference type="SAM" id="Coils"/>
    </source>
</evidence>
<dbReference type="InParanoid" id="A0A2I4CGE8"/>
<keyword evidence="8" id="KW-1185">Reference proteome</keyword>
<dbReference type="RefSeq" id="XP_013879063.1">
    <property type="nucleotide sequence ID" value="XM_014023609.1"/>
</dbReference>
<evidence type="ECO:0000259" key="7">
    <source>
        <dbReference type="PROSITE" id="PS50222"/>
    </source>
</evidence>
<feature type="region of interest" description="Disordered" evidence="6">
    <location>
        <begin position="527"/>
        <end position="560"/>
    </location>
</feature>
<keyword evidence="5" id="KW-0175">Coiled coil</keyword>
<dbReference type="PANTHER" id="PTHR18905">
    <property type="entry name" value="NINEIN"/>
    <property type="match status" value="1"/>
</dbReference>
<dbReference type="CTD" id="22981"/>
<evidence type="ECO:0000313" key="8">
    <source>
        <dbReference type="Proteomes" id="UP000192220"/>
    </source>
</evidence>
<keyword evidence="4" id="KW-0206">Cytoskeleton</keyword>
<name>A0A2I4CGE8_AUSLI</name>
<feature type="coiled-coil region" evidence="5">
    <location>
        <begin position="1452"/>
        <end position="1578"/>
    </location>
</feature>
<keyword evidence="2" id="KW-0963">Cytoplasm</keyword>